<accession>A0A7D5VAJ6</accession>
<evidence type="ECO:0000313" key="3">
    <source>
        <dbReference type="Proteomes" id="UP000510822"/>
    </source>
</evidence>
<keyword evidence="1" id="KW-0812">Transmembrane</keyword>
<feature type="transmembrane region" description="Helical" evidence="1">
    <location>
        <begin position="131"/>
        <end position="149"/>
    </location>
</feature>
<keyword evidence="3" id="KW-1185">Reference proteome</keyword>
<evidence type="ECO:0000313" key="2">
    <source>
        <dbReference type="EMBL" id="QLI81852.1"/>
    </source>
</evidence>
<name>A0A7D5VAJ6_9NEIS</name>
<feature type="transmembrane region" description="Helical" evidence="1">
    <location>
        <begin position="45"/>
        <end position="62"/>
    </location>
</feature>
<dbReference type="RefSeq" id="WP_180305959.1">
    <property type="nucleotide sequence ID" value="NZ_CP058952.1"/>
</dbReference>
<reference evidence="2 3" key="1">
    <citation type="journal article" date="2016" name="Int. J. Syst. Evol. Microbiol.">
        <title>Chitinibacter fontanus sp. nov., isolated from a spring.</title>
        <authorList>
            <person name="Sheu S.Y."/>
            <person name="Li Y.S."/>
            <person name="Young C.C."/>
            <person name="Chen W.M."/>
        </authorList>
    </citation>
    <scope>NUCLEOTIDE SEQUENCE [LARGE SCALE GENOMIC DNA]</scope>
    <source>
        <strain evidence="2 3">STM-7</strain>
    </source>
</reference>
<dbReference type="Proteomes" id="UP000510822">
    <property type="component" value="Chromosome"/>
</dbReference>
<dbReference type="KEGG" id="cfon:HZU75_10055"/>
<organism evidence="2 3">
    <name type="scientific">Chitinibacter fontanus</name>
    <dbReference type="NCBI Taxonomy" id="1737446"/>
    <lineage>
        <taxon>Bacteria</taxon>
        <taxon>Pseudomonadati</taxon>
        <taxon>Pseudomonadota</taxon>
        <taxon>Betaproteobacteria</taxon>
        <taxon>Neisseriales</taxon>
        <taxon>Chitinibacteraceae</taxon>
        <taxon>Chitinibacter</taxon>
    </lineage>
</organism>
<proteinExistence type="predicted"/>
<feature type="transmembrane region" description="Helical" evidence="1">
    <location>
        <begin position="104"/>
        <end position="125"/>
    </location>
</feature>
<feature type="transmembrane region" description="Helical" evidence="1">
    <location>
        <begin position="68"/>
        <end position="84"/>
    </location>
</feature>
<sequence>MLFGIIILLAFVLIPIAVIVIPVLLTKSEIKQAELSGPLRTGTKLIRLVATVVCVFMSYGAYKTGHSIFAFYCLLATLLIYCALTAQGFEDRFYAEAARQHCKILAITAGIILISASVLILHNFLSTEPNFKLLKATSGILVVYGVIYAQRIEFMRWLKWVFRLRSSD</sequence>
<keyword evidence="1" id="KW-0472">Membrane</keyword>
<evidence type="ECO:0000256" key="1">
    <source>
        <dbReference type="SAM" id="Phobius"/>
    </source>
</evidence>
<keyword evidence="1" id="KW-1133">Transmembrane helix</keyword>
<dbReference type="EMBL" id="CP058952">
    <property type="protein sequence ID" value="QLI81852.1"/>
    <property type="molecule type" value="Genomic_DNA"/>
</dbReference>
<gene>
    <name evidence="2" type="ORF">HZU75_10055</name>
</gene>
<protein>
    <submittedName>
        <fullName evidence="2">Uncharacterized protein</fullName>
    </submittedName>
</protein>
<feature type="transmembrane region" description="Helical" evidence="1">
    <location>
        <begin position="6"/>
        <end position="25"/>
    </location>
</feature>
<dbReference type="AlphaFoldDB" id="A0A7D5VAJ6"/>